<evidence type="ECO:0000313" key="2">
    <source>
        <dbReference type="EMBL" id="ATC65559.1"/>
    </source>
</evidence>
<dbReference type="RefSeq" id="WP_096057188.1">
    <property type="nucleotide sequence ID" value="NZ_CP023344.1"/>
</dbReference>
<accession>A0A290QA76</accession>
<dbReference type="KEGG" id="vbh:CMV30_17270"/>
<gene>
    <name evidence="2" type="ORF">CMV30_17270</name>
</gene>
<dbReference type="Proteomes" id="UP000217265">
    <property type="component" value="Chromosome"/>
</dbReference>
<reference evidence="2 3" key="1">
    <citation type="submission" date="2017-09" db="EMBL/GenBank/DDBJ databases">
        <title>Complete genome sequence of Verrucomicrobial strain HZ-65, isolated from freshwater.</title>
        <authorList>
            <person name="Choi A."/>
        </authorList>
    </citation>
    <scope>NUCLEOTIDE SEQUENCE [LARGE SCALE GENOMIC DNA]</scope>
    <source>
        <strain evidence="2 3">HZ-65</strain>
    </source>
</reference>
<feature type="compositionally biased region" description="Low complexity" evidence="1">
    <location>
        <begin position="16"/>
        <end position="26"/>
    </location>
</feature>
<feature type="region of interest" description="Disordered" evidence="1">
    <location>
        <begin position="1"/>
        <end position="26"/>
    </location>
</feature>
<protein>
    <submittedName>
        <fullName evidence="2">Uncharacterized protein</fullName>
    </submittedName>
</protein>
<dbReference type="EMBL" id="CP023344">
    <property type="protein sequence ID" value="ATC65559.1"/>
    <property type="molecule type" value="Genomic_DNA"/>
</dbReference>
<dbReference type="OrthoDB" id="9811125at2"/>
<name>A0A290QA76_9BACT</name>
<evidence type="ECO:0000313" key="3">
    <source>
        <dbReference type="Proteomes" id="UP000217265"/>
    </source>
</evidence>
<keyword evidence="3" id="KW-1185">Reference proteome</keyword>
<evidence type="ECO:0000256" key="1">
    <source>
        <dbReference type="SAM" id="MobiDB-lite"/>
    </source>
</evidence>
<organism evidence="2 3">
    <name type="scientific">Nibricoccus aquaticus</name>
    <dbReference type="NCBI Taxonomy" id="2576891"/>
    <lineage>
        <taxon>Bacteria</taxon>
        <taxon>Pseudomonadati</taxon>
        <taxon>Verrucomicrobiota</taxon>
        <taxon>Opitutia</taxon>
        <taxon>Opitutales</taxon>
        <taxon>Opitutaceae</taxon>
        <taxon>Nibricoccus</taxon>
    </lineage>
</organism>
<proteinExistence type="predicted"/>
<dbReference type="AlphaFoldDB" id="A0A290QA76"/>
<feature type="compositionally biased region" description="Basic residues" evidence="1">
    <location>
        <begin position="1"/>
        <end position="15"/>
    </location>
</feature>
<sequence>MSKKPVKRTPAKAKKPAGPAGLLGVGLDNDDGHKRITKGDQFAIVGGSEETHGRMTETVVKTFEELKLRGKHLSQVERQELAEIIHKSTPR</sequence>